<dbReference type="EMBL" id="NJES01000005">
    <property type="protein sequence ID" value="PHH80977.1"/>
    <property type="molecule type" value="Genomic_DNA"/>
</dbReference>
<feature type="compositionally biased region" description="Low complexity" evidence="1">
    <location>
        <begin position="264"/>
        <end position="280"/>
    </location>
</feature>
<dbReference type="OrthoDB" id="4928078at2759"/>
<feature type="compositionally biased region" description="Low complexity" evidence="1">
    <location>
        <begin position="214"/>
        <end position="224"/>
    </location>
</feature>
<keyword evidence="3" id="KW-1185">Reference proteome</keyword>
<gene>
    <name evidence="2" type="ORF">CDD80_5187</name>
</gene>
<evidence type="ECO:0000313" key="3">
    <source>
        <dbReference type="Proteomes" id="UP000226431"/>
    </source>
</evidence>
<evidence type="ECO:0000313" key="2">
    <source>
        <dbReference type="EMBL" id="PHH80977.1"/>
    </source>
</evidence>
<feature type="compositionally biased region" description="Acidic residues" evidence="1">
    <location>
        <begin position="147"/>
        <end position="158"/>
    </location>
</feature>
<sequence length="502" mass="55097">MGMGGSDMSGSSPMPTMPQTAADPDYSNDMETPLDDKRDPGTASKLPADSNWGEEDDEDESDEITDEGSSDEMEASSYKAKHDNSKDMKEKSQRHAQRPSSATSLDDLEDPDLEVGEDASSLGSSNTSRDGKGSEPAPKKKSSSATLEDDLEMEEISTDLEQSSTPVATSGHSATSRTSAESLGHVKGLEVSDSTEESKHVKDEPKALKKHLTNASAASNASGSTETMKKTAHRLVTRSTEVVADSEKLQDEGESLESNQGGNTTIPTTASETTATLTPADGSNSTVSSEDADMKQDASSSCGEGRSDEYELVTQEDEQEDEADASPGLAENLTSSVTQNSTAPKPRPQSLQKREKLECGPAYCQRRGWYQRRSAFLASESDTYEWMLMTRRIVNWSSLVVETCRWDGKPPNCGFAEEMEGDVKFGWTLVIGDRVHWKEICDRHFSSYFNGKDCCDKYEYTNPCRRGYRRLWCLSKVRGMIVVNAELKLTEELQNPFDKESW</sequence>
<feature type="compositionally biased region" description="Basic and acidic residues" evidence="1">
    <location>
        <begin position="80"/>
        <end position="93"/>
    </location>
</feature>
<dbReference type="AlphaFoldDB" id="A0A2C5ZIW8"/>
<feature type="compositionally biased region" description="Polar residues" evidence="1">
    <location>
        <begin position="332"/>
        <end position="343"/>
    </location>
</feature>
<feature type="compositionally biased region" description="Low complexity" evidence="1">
    <location>
        <begin position="8"/>
        <end position="18"/>
    </location>
</feature>
<name>A0A2C5ZIW8_9HYPO</name>
<feature type="compositionally biased region" description="Acidic residues" evidence="1">
    <location>
        <begin position="310"/>
        <end position="324"/>
    </location>
</feature>
<feature type="compositionally biased region" description="Polar residues" evidence="1">
    <location>
        <begin position="159"/>
        <end position="181"/>
    </location>
</feature>
<comment type="caution">
    <text evidence="2">The sequence shown here is derived from an EMBL/GenBank/DDBJ whole genome shotgun (WGS) entry which is preliminary data.</text>
</comment>
<feature type="region of interest" description="Disordered" evidence="1">
    <location>
        <begin position="1"/>
        <end position="354"/>
    </location>
</feature>
<organism evidence="2 3">
    <name type="scientific">Ophiocordyceps camponoti-rufipedis</name>
    <dbReference type="NCBI Taxonomy" id="2004952"/>
    <lineage>
        <taxon>Eukaryota</taxon>
        <taxon>Fungi</taxon>
        <taxon>Dikarya</taxon>
        <taxon>Ascomycota</taxon>
        <taxon>Pezizomycotina</taxon>
        <taxon>Sordariomycetes</taxon>
        <taxon>Hypocreomycetidae</taxon>
        <taxon>Hypocreales</taxon>
        <taxon>Ophiocordycipitaceae</taxon>
        <taxon>Ophiocordyceps</taxon>
    </lineage>
</organism>
<accession>A0A2C5ZIW8</accession>
<protein>
    <submittedName>
        <fullName evidence="2">Uncharacterized protein</fullName>
    </submittedName>
</protein>
<feature type="compositionally biased region" description="Acidic residues" evidence="1">
    <location>
        <begin position="106"/>
        <end position="117"/>
    </location>
</feature>
<evidence type="ECO:0000256" key="1">
    <source>
        <dbReference type="SAM" id="MobiDB-lite"/>
    </source>
</evidence>
<feature type="compositionally biased region" description="Basic and acidic residues" evidence="1">
    <location>
        <begin position="196"/>
        <end position="207"/>
    </location>
</feature>
<feature type="compositionally biased region" description="Acidic residues" evidence="1">
    <location>
        <begin position="52"/>
        <end position="74"/>
    </location>
</feature>
<dbReference type="Proteomes" id="UP000226431">
    <property type="component" value="Unassembled WGS sequence"/>
</dbReference>
<proteinExistence type="predicted"/>
<reference evidence="2 3" key="1">
    <citation type="submission" date="2017-06" db="EMBL/GenBank/DDBJ databases">
        <title>Ant-infecting Ophiocordyceps genomes reveal a high diversity of potential behavioral manipulation genes and a possible major role for enterotoxins.</title>
        <authorList>
            <person name="De Bekker C."/>
            <person name="Evans H.C."/>
            <person name="Brachmann A."/>
            <person name="Hughes D.P."/>
        </authorList>
    </citation>
    <scope>NUCLEOTIDE SEQUENCE [LARGE SCALE GENOMIC DNA]</scope>
    <source>
        <strain evidence="2 3">Map16</strain>
    </source>
</reference>